<dbReference type="EMBL" id="QJKJ01014879">
    <property type="protein sequence ID" value="RDX63471.1"/>
    <property type="molecule type" value="Genomic_DNA"/>
</dbReference>
<organism evidence="1 2">
    <name type="scientific">Mucuna pruriens</name>
    <name type="common">Velvet bean</name>
    <name type="synonym">Dolichos pruriens</name>
    <dbReference type="NCBI Taxonomy" id="157652"/>
    <lineage>
        <taxon>Eukaryota</taxon>
        <taxon>Viridiplantae</taxon>
        <taxon>Streptophyta</taxon>
        <taxon>Embryophyta</taxon>
        <taxon>Tracheophyta</taxon>
        <taxon>Spermatophyta</taxon>
        <taxon>Magnoliopsida</taxon>
        <taxon>eudicotyledons</taxon>
        <taxon>Gunneridae</taxon>
        <taxon>Pentapetalae</taxon>
        <taxon>rosids</taxon>
        <taxon>fabids</taxon>
        <taxon>Fabales</taxon>
        <taxon>Fabaceae</taxon>
        <taxon>Papilionoideae</taxon>
        <taxon>50 kb inversion clade</taxon>
        <taxon>NPAAA clade</taxon>
        <taxon>indigoferoid/millettioid clade</taxon>
        <taxon>Phaseoleae</taxon>
        <taxon>Mucuna</taxon>
    </lineage>
</organism>
<evidence type="ECO:0000313" key="1">
    <source>
        <dbReference type="EMBL" id="RDX63471.1"/>
    </source>
</evidence>
<accession>A0A371EBR0</accession>
<comment type="caution">
    <text evidence="1">The sequence shown here is derived from an EMBL/GenBank/DDBJ whole genome shotgun (WGS) entry which is preliminary data.</text>
</comment>
<dbReference type="AlphaFoldDB" id="A0A371EBR0"/>
<dbReference type="Proteomes" id="UP000257109">
    <property type="component" value="Unassembled WGS sequence"/>
</dbReference>
<evidence type="ECO:0000313" key="2">
    <source>
        <dbReference type="Proteomes" id="UP000257109"/>
    </source>
</evidence>
<protein>
    <submittedName>
        <fullName evidence="1">Uncharacterized protein</fullName>
    </submittedName>
</protein>
<name>A0A371EBR0_MUCPR</name>
<feature type="non-terminal residue" evidence="1">
    <location>
        <position position="1"/>
    </location>
</feature>
<keyword evidence="2" id="KW-1185">Reference proteome</keyword>
<sequence length="86" mass="10080">MRNDPRISITIQSRKISYKGKKSRSLSSTIRIAKPLGHFRVLLIGNKKNKIEIDIIETKPRSIFNTIIDTQQRNAIQLKRRHKKSR</sequence>
<reference evidence="1" key="1">
    <citation type="submission" date="2018-05" db="EMBL/GenBank/DDBJ databases">
        <title>Draft genome of Mucuna pruriens seed.</title>
        <authorList>
            <person name="Nnadi N.E."/>
            <person name="Vos R."/>
            <person name="Hasami M.H."/>
            <person name="Devisetty U.K."/>
            <person name="Aguiy J.C."/>
        </authorList>
    </citation>
    <scope>NUCLEOTIDE SEQUENCE [LARGE SCALE GENOMIC DNA]</scope>
    <source>
        <strain evidence="1">JCA_2017</strain>
    </source>
</reference>
<proteinExistence type="predicted"/>
<gene>
    <name evidence="1" type="ORF">CR513_58097</name>
</gene>